<protein>
    <recommendedName>
        <fullName evidence="3">Guanylate cyclase domain-containing protein</fullName>
    </recommendedName>
</protein>
<dbReference type="EMBL" id="CADCXV010001549">
    <property type="protein sequence ID" value="CAB0045213.1"/>
    <property type="molecule type" value="Genomic_DNA"/>
</dbReference>
<organism evidence="1 2">
    <name type="scientific">Trichogramma brassicae</name>
    <dbReference type="NCBI Taxonomy" id="86971"/>
    <lineage>
        <taxon>Eukaryota</taxon>
        <taxon>Metazoa</taxon>
        <taxon>Ecdysozoa</taxon>
        <taxon>Arthropoda</taxon>
        <taxon>Hexapoda</taxon>
        <taxon>Insecta</taxon>
        <taxon>Pterygota</taxon>
        <taxon>Neoptera</taxon>
        <taxon>Endopterygota</taxon>
        <taxon>Hymenoptera</taxon>
        <taxon>Apocrita</taxon>
        <taxon>Proctotrupomorpha</taxon>
        <taxon>Chalcidoidea</taxon>
        <taxon>Trichogrammatidae</taxon>
        <taxon>Trichogramma</taxon>
    </lineage>
</organism>
<proteinExistence type="predicted"/>
<reference evidence="1 2" key="1">
    <citation type="submission" date="2020-02" db="EMBL/GenBank/DDBJ databases">
        <authorList>
            <person name="Ferguson B K."/>
        </authorList>
    </citation>
    <scope>NUCLEOTIDE SEQUENCE [LARGE SCALE GENOMIC DNA]</scope>
</reference>
<accession>A0A6H5JBX0</accession>
<dbReference type="AlphaFoldDB" id="A0A6H5JBX0"/>
<gene>
    <name evidence="1" type="ORF">TBRA_LOCUS16749</name>
</gene>
<keyword evidence="2" id="KW-1185">Reference proteome</keyword>
<sequence>MRRDLLRNMFMEVHKNVSILYADVVNFRPDGAHARAEARRDPQPALRQLRRRLGAAQRCCASSSSATATTAWRACRSRIRVTRRTASIWAST</sequence>
<dbReference type="OrthoDB" id="6147412at2759"/>
<dbReference type="Proteomes" id="UP000479190">
    <property type="component" value="Unassembled WGS sequence"/>
</dbReference>
<evidence type="ECO:0008006" key="3">
    <source>
        <dbReference type="Google" id="ProtNLM"/>
    </source>
</evidence>
<name>A0A6H5JBX0_9HYME</name>
<evidence type="ECO:0000313" key="1">
    <source>
        <dbReference type="EMBL" id="CAB0045213.1"/>
    </source>
</evidence>
<evidence type="ECO:0000313" key="2">
    <source>
        <dbReference type="Proteomes" id="UP000479190"/>
    </source>
</evidence>